<gene>
    <name evidence="5" type="ORF">EPJ71_04005</name>
</gene>
<name>A0ABY3KAR5_9SPIR</name>
<evidence type="ECO:0000256" key="2">
    <source>
        <dbReference type="ARBA" id="ARBA00009348"/>
    </source>
</evidence>
<dbReference type="CDD" id="cd15482">
    <property type="entry name" value="Sialidase_non-viral"/>
    <property type="match status" value="1"/>
</dbReference>
<feature type="domain" description="Sialidase" evidence="4">
    <location>
        <begin position="147"/>
        <end position="442"/>
    </location>
</feature>
<dbReference type="InterPro" id="IPR036278">
    <property type="entry name" value="Sialidase_sf"/>
</dbReference>
<dbReference type="InterPro" id="IPR011040">
    <property type="entry name" value="Sialidase"/>
</dbReference>
<reference evidence="5 6" key="1">
    <citation type="journal article" date="1992" name="Lakartidningen">
        <title>[Penicillin V and not amoxicillin is the first choice preparation in acute otitis].</title>
        <authorList>
            <person name="Kamme C."/>
            <person name="Lundgren K."/>
            <person name="Prellner K."/>
        </authorList>
    </citation>
    <scope>NUCLEOTIDE SEQUENCE [LARGE SCALE GENOMIC DNA]</scope>
    <source>
        <strain evidence="5 6">PC5099IV</strain>
    </source>
</reference>
<protein>
    <recommendedName>
        <fullName evidence="3">exo-alpha-sialidase</fullName>
        <ecNumber evidence="3">3.2.1.18</ecNumber>
    </recommendedName>
</protein>
<evidence type="ECO:0000259" key="4">
    <source>
        <dbReference type="Pfam" id="PF13088"/>
    </source>
</evidence>
<comment type="similarity">
    <text evidence="2">Belongs to the glycosyl hydrolase 33 family.</text>
</comment>
<dbReference type="Proteomes" id="UP000322659">
    <property type="component" value="Unassembled WGS sequence"/>
</dbReference>
<keyword evidence="6" id="KW-1185">Reference proteome</keyword>
<proteinExistence type="inferred from homology"/>
<evidence type="ECO:0000256" key="1">
    <source>
        <dbReference type="ARBA" id="ARBA00000427"/>
    </source>
</evidence>
<dbReference type="EC" id="3.2.1.18" evidence="3"/>
<dbReference type="Gene3D" id="2.120.10.10">
    <property type="match status" value="1"/>
</dbReference>
<organism evidence="5 6">
    <name type="scientific">Brachyspira aalborgi</name>
    <dbReference type="NCBI Taxonomy" id="29522"/>
    <lineage>
        <taxon>Bacteria</taxon>
        <taxon>Pseudomonadati</taxon>
        <taxon>Spirochaetota</taxon>
        <taxon>Spirochaetia</taxon>
        <taxon>Brachyspirales</taxon>
        <taxon>Brachyspiraceae</taxon>
        <taxon>Brachyspira</taxon>
    </lineage>
</organism>
<evidence type="ECO:0000313" key="6">
    <source>
        <dbReference type="Proteomes" id="UP000322659"/>
    </source>
</evidence>
<dbReference type="InterPro" id="IPR026856">
    <property type="entry name" value="Sialidase_fam"/>
</dbReference>
<dbReference type="SUPFAM" id="SSF50939">
    <property type="entry name" value="Sialidases"/>
    <property type="match status" value="1"/>
</dbReference>
<sequence length="484" mass="52943">MLFNKKFNFMEEIMSQKTTKRVFTRKSKLFLILASMILALSCKNPLGDESGGSGGAGGGGSGGGQTITNKDGRVFPAWYLTEQQQQQNFSMGPKILFDTMKRNKGGSMDMEYRIPAIIVAKNGNIIAIADKRYSHGGDIGTGNSKPIDVVYKVSKDGGDTWSEEKIIPPKTPNNATMTGIQNKGDALVFLHPDGDLICMAVSGGGYASAGNAATPSRMVRSESKDNGITWSSWKEVGQELFNKIQLTHGKKQGFATSGRGLTLKDGTLTAGFSVNDTSSGVIAVYAYSKDKGQTWQYGGAIKQSGGTINEPKVIAELDNGKLLMSVRNAKQNGKANNKNPNPRMFAKFDASGSSMPTRLSDWNFRCGNVDAEGVVWTRKNEQDITRILHIQAGPNYRNGLRLYISTDEGTTFPTYFSILDSTEKEIDSACYSSLDVCGDGTVVTLAEEHSPNGQYYDIVFRRYNMFDITQGKVVYKTEWYKDIK</sequence>
<evidence type="ECO:0000256" key="3">
    <source>
        <dbReference type="ARBA" id="ARBA00012733"/>
    </source>
</evidence>
<evidence type="ECO:0000313" key="5">
    <source>
        <dbReference type="EMBL" id="TXJ33402.1"/>
    </source>
</evidence>
<dbReference type="PANTHER" id="PTHR10628">
    <property type="entry name" value="SIALIDASE"/>
    <property type="match status" value="1"/>
</dbReference>
<dbReference type="EMBL" id="SAXZ01000009">
    <property type="protein sequence ID" value="TXJ33402.1"/>
    <property type="molecule type" value="Genomic_DNA"/>
</dbReference>
<comment type="caution">
    <text evidence="5">The sequence shown here is derived from an EMBL/GenBank/DDBJ whole genome shotgun (WGS) entry which is preliminary data.</text>
</comment>
<comment type="catalytic activity">
    <reaction evidence="1">
        <text>Hydrolysis of alpha-(2-&gt;3)-, alpha-(2-&gt;6)-, alpha-(2-&gt;8)- glycosidic linkages of terminal sialic acid residues in oligosaccharides, glycoproteins, glycolipids, colominic acid and synthetic substrates.</text>
        <dbReference type="EC" id="3.2.1.18"/>
    </reaction>
</comment>
<accession>A0ABY3KAR5</accession>
<dbReference type="PANTHER" id="PTHR10628:SF30">
    <property type="entry name" value="EXO-ALPHA-SIALIDASE"/>
    <property type="match status" value="1"/>
</dbReference>
<dbReference type="Pfam" id="PF13088">
    <property type="entry name" value="BNR_2"/>
    <property type="match status" value="1"/>
</dbReference>